<gene>
    <name evidence="1" type="ORF">SAMN04489750_0141</name>
</gene>
<accession>A0A2Y8ZND4</accession>
<dbReference type="OrthoDB" id="9776368at2"/>
<reference evidence="2" key="1">
    <citation type="submission" date="2016-10" db="EMBL/GenBank/DDBJ databases">
        <authorList>
            <person name="Varghese N."/>
            <person name="Submissions S."/>
        </authorList>
    </citation>
    <scope>NUCLEOTIDE SEQUENCE [LARGE SCALE GENOMIC DNA]</scope>
    <source>
        <strain evidence="2">DSM 22951</strain>
    </source>
</reference>
<dbReference type="GO" id="GO:0004713">
    <property type="term" value="F:protein tyrosine kinase activity"/>
    <property type="evidence" value="ECO:0007669"/>
    <property type="project" value="TreeGrafter"/>
</dbReference>
<dbReference type="GO" id="GO:0005829">
    <property type="term" value="C:cytosol"/>
    <property type="evidence" value="ECO:0007669"/>
    <property type="project" value="TreeGrafter"/>
</dbReference>
<organism evidence="1 2">
    <name type="scientific">Branchiibius hedensis</name>
    <dbReference type="NCBI Taxonomy" id="672460"/>
    <lineage>
        <taxon>Bacteria</taxon>
        <taxon>Bacillati</taxon>
        <taxon>Actinomycetota</taxon>
        <taxon>Actinomycetes</taxon>
        <taxon>Micrococcales</taxon>
        <taxon>Dermacoccaceae</taxon>
        <taxon>Branchiibius</taxon>
    </lineage>
</organism>
<dbReference type="Gene3D" id="1.10.150.240">
    <property type="entry name" value="Putative phosphatase, domain 2"/>
    <property type="match status" value="1"/>
</dbReference>
<evidence type="ECO:0000313" key="2">
    <source>
        <dbReference type="Proteomes" id="UP000250028"/>
    </source>
</evidence>
<dbReference type="Pfam" id="PF13419">
    <property type="entry name" value="HAD_2"/>
    <property type="match status" value="1"/>
</dbReference>
<protein>
    <submittedName>
        <fullName evidence="1">Phosphoglycolate phosphatase</fullName>
    </submittedName>
</protein>
<sequence length="206" mass="21865">MNLVVGFDLDMTLVDSRAGIVTCMQRTLADRGVDATDEQLWPLIGAPLADNLAQFLPAEQVPDAVEHYRSMYPAVAVPMTTALPGAHEAFAAIREYDGRPMVVSAKYEPAVHAVLDQVELRPDIVVGDAFGAGKAIPIREHRATIFVGDHEGDMAGAVAGGAYPLGVLTGPHDEARLRAAGAQSVVPGLRSFGPWLNDYLSGPPAR</sequence>
<dbReference type="AlphaFoldDB" id="A0A2Y8ZND4"/>
<dbReference type="InterPro" id="IPR023198">
    <property type="entry name" value="PGP-like_dom2"/>
</dbReference>
<evidence type="ECO:0000313" key="1">
    <source>
        <dbReference type="EMBL" id="SSA32876.1"/>
    </source>
</evidence>
<dbReference type="InterPro" id="IPR050155">
    <property type="entry name" value="HAD-like_hydrolase_sf"/>
</dbReference>
<dbReference type="Gene3D" id="3.40.50.1000">
    <property type="entry name" value="HAD superfamily/HAD-like"/>
    <property type="match status" value="1"/>
</dbReference>
<dbReference type="InterPro" id="IPR041492">
    <property type="entry name" value="HAD_2"/>
</dbReference>
<dbReference type="PANTHER" id="PTHR43434">
    <property type="entry name" value="PHOSPHOGLYCOLATE PHOSPHATASE"/>
    <property type="match status" value="1"/>
</dbReference>
<dbReference type="InterPro" id="IPR023214">
    <property type="entry name" value="HAD_sf"/>
</dbReference>
<dbReference type="InterPro" id="IPR036412">
    <property type="entry name" value="HAD-like_sf"/>
</dbReference>
<name>A0A2Y8ZND4_9MICO</name>
<dbReference type="SUPFAM" id="SSF56784">
    <property type="entry name" value="HAD-like"/>
    <property type="match status" value="1"/>
</dbReference>
<dbReference type="Proteomes" id="UP000250028">
    <property type="component" value="Unassembled WGS sequence"/>
</dbReference>
<dbReference type="RefSeq" id="WP_109683648.1">
    <property type="nucleotide sequence ID" value="NZ_QGDN01000001.1"/>
</dbReference>
<keyword evidence="2" id="KW-1185">Reference proteome</keyword>
<proteinExistence type="predicted"/>
<dbReference type="PANTHER" id="PTHR43434:SF20">
    <property type="entry name" value="5'-NUCLEOTIDASE"/>
    <property type="match status" value="1"/>
</dbReference>
<dbReference type="EMBL" id="UESZ01000001">
    <property type="protein sequence ID" value="SSA32876.1"/>
    <property type="molecule type" value="Genomic_DNA"/>
</dbReference>